<comment type="caution">
    <text evidence="2">The sequence shown here is derived from an EMBL/GenBank/DDBJ whole genome shotgun (WGS) entry which is preliminary data.</text>
</comment>
<accession>A0A2P7RSP5</accession>
<keyword evidence="3" id="KW-1185">Reference proteome</keyword>
<dbReference type="AlphaFoldDB" id="A0A2P7RSP5"/>
<organism evidence="2 3">
    <name type="scientific">Pseudaminobacter soli</name>
    <name type="common">ex Li et al. 2025</name>
    <dbReference type="NCBI Taxonomy" id="1295366"/>
    <lineage>
        <taxon>Bacteria</taxon>
        <taxon>Pseudomonadati</taxon>
        <taxon>Pseudomonadota</taxon>
        <taxon>Alphaproteobacteria</taxon>
        <taxon>Hyphomicrobiales</taxon>
        <taxon>Phyllobacteriaceae</taxon>
        <taxon>Pseudaminobacter</taxon>
    </lineage>
</organism>
<evidence type="ECO:0000313" key="2">
    <source>
        <dbReference type="EMBL" id="PSJ53223.1"/>
    </source>
</evidence>
<dbReference type="Proteomes" id="UP000240653">
    <property type="component" value="Unassembled WGS sequence"/>
</dbReference>
<gene>
    <name evidence="2" type="ORF">C7I85_28335</name>
</gene>
<proteinExistence type="predicted"/>
<sequence>MTDVVEDLRAMAANPGGYTKAEVIELLMKAADMIENDRTALAKARGGIIEAVGHLDKMTVKRTEESTRQLCSGQEGPKPGCG</sequence>
<dbReference type="EMBL" id="PXYL01000030">
    <property type="protein sequence ID" value="PSJ53223.1"/>
    <property type="molecule type" value="Genomic_DNA"/>
</dbReference>
<protein>
    <submittedName>
        <fullName evidence="2">Uncharacterized protein</fullName>
    </submittedName>
</protein>
<dbReference type="OrthoDB" id="10000672at2"/>
<reference evidence="2 3" key="1">
    <citation type="submission" date="2018-03" db="EMBL/GenBank/DDBJ databases">
        <title>The draft genome of Mesorhizobium soli JCM 19897.</title>
        <authorList>
            <person name="Li L."/>
            <person name="Liu L."/>
            <person name="Liang L."/>
            <person name="Wang T."/>
            <person name="Zhang X."/>
        </authorList>
    </citation>
    <scope>NUCLEOTIDE SEQUENCE [LARGE SCALE GENOMIC DNA]</scope>
    <source>
        <strain evidence="2 3">JCM 19897</strain>
    </source>
</reference>
<name>A0A2P7RSP5_9HYPH</name>
<evidence type="ECO:0000313" key="3">
    <source>
        <dbReference type="Proteomes" id="UP000240653"/>
    </source>
</evidence>
<evidence type="ECO:0000256" key="1">
    <source>
        <dbReference type="SAM" id="MobiDB-lite"/>
    </source>
</evidence>
<dbReference type="RefSeq" id="WP_106727342.1">
    <property type="nucleotide sequence ID" value="NZ_PXYL01000030.1"/>
</dbReference>
<feature type="region of interest" description="Disordered" evidence="1">
    <location>
        <begin position="63"/>
        <end position="82"/>
    </location>
</feature>